<reference evidence="4" key="1">
    <citation type="journal article" date="2014" name="Proc. Natl. Acad. Sci. U.S.A.">
        <title>Extensive sampling of basidiomycete genomes demonstrates inadequacy of the white-rot/brown-rot paradigm for wood decay fungi.</title>
        <authorList>
            <person name="Riley R."/>
            <person name="Salamov A.A."/>
            <person name="Brown D.W."/>
            <person name="Nagy L.G."/>
            <person name="Floudas D."/>
            <person name="Held B.W."/>
            <person name="Levasseur A."/>
            <person name="Lombard V."/>
            <person name="Morin E."/>
            <person name="Otillar R."/>
            <person name="Lindquist E.A."/>
            <person name="Sun H."/>
            <person name="LaButti K.M."/>
            <person name="Schmutz J."/>
            <person name="Jabbour D."/>
            <person name="Luo H."/>
            <person name="Baker S.E."/>
            <person name="Pisabarro A.G."/>
            <person name="Walton J.D."/>
            <person name="Blanchette R.A."/>
            <person name="Henrissat B."/>
            <person name="Martin F."/>
            <person name="Cullen D."/>
            <person name="Hibbett D.S."/>
            <person name="Grigoriev I.V."/>
        </authorList>
    </citation>
    <scope>NUCLEOTIDE SEQUENCE [LARGE SCALE GENOMIC DNA]</scope>
    <source>
        <strain evidence="4">FD-172 SS1</strain>
    </source>
</reference>
<evidence type="ECO:0000313" key="3">
    <source>
        <dbReference type="EMBL" id="KDQ07044.1"/>
    </source>
</evidence>
<keyword evidence="4" id="KW-1185">Reference proteome</keyword>
<feature type="region of interest" description="Disordered" evidence="1">
    <location>
        <begin position="283"/>
        <end position="309"/>
    </location>
</feature>
<proteinExistence type="predicted"/>
<feature type="domain" description="GYF" evidence="2">
    <location>
        <begin position="309"/>
        <end position="374"/>
    </location>
</feature>
<evidence type="ECO:0000313" key="4">
    <source>
        <dbReference type="Proteomes" id="UP000027195"/>
    </source>
</evidence>
<protein>
    <recommendedName>
        <fullName evidence="2">GYF domain-containing protein</fullName>
    </recommendedName>
</protein>
<dbReference type="AlphaFoldDB" id="A0A067LV82"/>
<dbReference type="Proteomes" id="UP000027195">
    <property type="component" value="Unassembled WGS sequence"/>
</dbReference>
<organism evidence="3 4">
    <name type="scientific">Botryobasidium botryosum (strain FD-172 SS1)</name>
    <dbReference type="NCBI Taxonomy" id="930990"/>
    <lineage>
        <taxon>Eukaryota</taxon>
        <taxon>Fungi</taxon>
        <taxon>Dikarya</taxon>
        <taxon>Basidiomycota</taxon>
        <taxon>Agaricomycotina</taxon>
        <taxon>Agaricomycetes</taxon>
        <taxon>Cantharellales</taxon>
        <taxon>Botryobasidiaceae</taxon>
        <taxon>Botryobasidium</taxon>
    </lineage>
</organism>
<feature type="region of interest" description="Disordered" evidence="1">
    <location>
        <begin position="192"/>
        <end position="213"/>
    </location>
</feature>
<feature type="compositionally biased region" description="Acidic residues" evidence="1">
    <location>
        <begin position="111"/>
        <end position="134"/>
    </location>
</feature>
<dbReference type="SUPFAM" id="SSF55277">
    <property type="entry name" value="GYF domain"/>
    <property type="match status" value="1"/>
</dbReference>
<feature type="compositionally biased region" description="Acidic residues" evidence="1">
    <location>
        <begin position="59"/>
        <end position="68"/>
    </location>
</feature>
<feature type="region of interest" description="Disordered" evidence="1">
    <location>
        <begin position="1"/>
        <end position="142"/>
    </location>
</feature>
<dbReference type="InterPro" id="IPR003169">
    <property type="entry name" value="GYF"/>
</dbReference>
<dbReference type="FunCoup" id="A0A067LV82">
    <property type="interactions" value="639"/>
</dbReference>
<dbReference type="PROSITE" id="PS50829">
    <property type="entry name" value="GYF"/>
    <property type="match status" value="1"/>
</dbReference>
<accession>A0A067LV82</accession>
<dbReference type="Gene3D" id="3.30.1490.40">
    <property type="match status" value="1"/>
</dbReference>
<evidence type="ECO:0000259" key="2">
    <source>
        <dbReference type="PROSITE" id="PS50829"/>
    </source>
</evidence>
<dbReference type="PANTHER" id="PTHR13138:SF3">
    <property type="entry name" value="CD2 ANTIGEN CYTOPLASMIC TAIL-BINDING PROTEIN 2"/>
    <property type="match status" value="1"/>
</dbReference>
<dbReference type="GO" id="GO:0005682">
    <property type="term" value="C:U5 snRNP"/>
    <property type="evidence" value="ECO:0007669"/>
    <property type="project" value="InterPro"/>
</dbReference>
<dbReference type="HOGENOM" id="CLU_024456_1_0_1"/>
<dbReference type="OrthoDB" id="331341at2759"/>
<dbReference type="InterPro" id="IPR039905">
    <property type="entry name" value="CD2BP2/Lin1"/>
</dbReference>
<evidence type="ECO:0000256" key="1">
    <source>
        <dbReference type="SAM" id="MobiDB-lite"/>
    </source>
</evidence>
<gene>
    <name evidence="3" type="ORF">BOTBODRAFT_39096</name>
</gene>
<feature type="compositionally biased region" description="Basic and acidic residues" evidence="1">
    <location>
        <begin position="198"/>
        <end position="213"/>
    </location>
</feature>
<dbReference type="InterPro" id="IPR035445">
    <property type="entry name" value="GYF-like_dom_sf"/>
</dbReference>
<dbReference type="EMBL" id="KL198116">
    <property type="protein sequence ID" value="KDQ07044.1"/>
    <property type="molecule type" value="Genomic_DNA"/>
</dbReference>
<dbReference type="Pfam" id="PF02213">
    <property type="entry name" value="GYF"/>
    <property type="match status" value="1"/>
</dbReference>
<name>A0A067LV82_BOTB1</name>
<dbReference type="PANTHER" id="PTHR13138">
    <property type="entry name" value="PROTEIN LIN1"/>
    <property type="match status" value="1"/>
</dbReference>
<dbReference type="STRING" id="930990.A0A067LV82"/>
<sequence length="374" mass="41582">MSKQKRSPAEKGAGSSSKRLRFVDSADAPSDEQSFDAHVLDTLETPLSTRKGAVKTEGYESDSSDDGEGVVNSRKRDDAEEEDDMFALEQTEKSEAPKGGKKKYLALGDIEGQEFGDEGDSDSDNSDVPEDMDEVERKKKKGMGFEISSFNMKAEMEEGKFTEDGSYVRSFDPHAVHDRWMEDMDERAVKKARKNKKRMEERERAKISKEAGEARRAEDITHELLGLLQKGETVLEALRRFGKEKNQGGAVERLTDLASSLMSLGNLDIYEEPYESLVRTVHRAGLTPPPPSSSTSNQPSDTKPASAPSAQYEYRWSPSYLSAVGHNDSGEIFGPYERDAMMAWRSASYFGEGGERVQVRKVGDTAWGGWETVV</sequence>
<dbReference type="InParanoid" id="A0A067LV82"/>